<evidence type="ECO:0008006" key="3">
    <source>
        <dbReference type="Google" id="ProtNLM"/>
    </source>
</evidence>
<evidence type="ECO:0000313" key="1">
    <source>
        <dbReference type="EMBL" id="PRF58032.1"/>
    </source>
</evidence>
<reference evidence="1 2" key="1">
    <citation type="submission" date="2018-03" db="EMBL/GenBank/DDBJ databases">
        <authorList>
            <person name="Keele B.F."/>
        </authorList>
    </citation>
    <scope>NUCLEOTIDE SEQUENCE [LARGE SCALE GENOMIC DNA]</scope>
    <source>
        <strain evidence="1 2">AU19729</strain>
    </source>
</reference>
<sequence>MLKLMRQSAHGRLDASRTLRSTFGEDSDSAYLLELLAFEILLKCLVYMNGQRPSRKQHMYLDLFNLLPEQVRSELLAGAATRVAPSRLPDQAPHLLETWGKNFIRLRYPYEAYEDLTEAQYAEIGEDWIALGAPEESATFVYYSNELFGMVEALLNMTASLENT</sequence>
<accession>A0A2S9MHQ1</accession>
<evidence type="ECO:0000313" key="2">
    <source>
        <dbReference type="Proteomes" id="UP000238982"/>
    </source>
</evidence>
<proteinExistence type="predicted"/>
<comment type="caution">
    <text evidence="1">The sequence shown here is derived from an EMBL/GenBank/DDBJ whole genome shotgun (WGS) entry which is preliminary data.</text>
</comment>
<dbReference type="EMBL" id="PVGH01000080">
    <property type="protein sequence ID" value="PRF58032.1"/>
    <property type="molecule type" value="Genomic_DNA"/>
</dbReference>
<dbReference type="AlphaFoldDB" id="A0A2S9MHQ1"/>
<organism evidence="1 2">
    <name type="scientific">Burkholderia multivorans</name>
    <dbReference type="NCBI Taxonomy" id="87883"/>
    <lineage>
        <taxon>Bacteria</taxon>
        <taxon>Pseudomonadati</taxon>
        <taxon>Pseudomonadota</taxon>
        <taxon>Betaproteobacteria</taxon>
        <taxon>Burkholderiales</taxon>
        <taxon>Burkholderiaceae</taxon>
        <taxon>Burkholderia</taxon>
        <taxon>Burkholderia cepacia complex</taxon>
    </lineage>
</organism>
<dbReference type="Proteomes" id="UP000238982">
    <property type="component" value="Unassembled WGS sequence"/>
</dbReference>
<protein>
    <recommendedName>
        <fullName evidence="3">HEPN domain-containing protein</fullName>
    </recommendedName>
</protein>
<name>A0A2S9MHQ1_9BURK</name>
<gene>
    <name evidence="1" type="ORF">C6Q15_20265</name>
</gene>